<sequence>MARYFLDTGPIVGITFLHDLWRTESERLFDTDNTLYTCQTAVYEYCNRTDSNSVETADIDWETEEGRFGDKFSTVRAAQGNLDIKLRSYDDDELDLDTLVDLFISEARIKENVFPQSLIEEYIRPNLEDFLSEEIGDQDLTSKVARQAMDALCDTIQTQARNKKKRLKRRVKMAPEQDGDWKMEKRQLDFVGYRDRLILCDAAYMKDRGLLDKVVTVDSNHMYDNRKKIEAILGIRILLVKDQFADDTSYLTSGAESKGQDTD</sequence>
<dbReference type="AlphaFoldDB" id="A0A0N0BQI6"/>
<dbReference type="Proteomes" id="UP000037747">
    <property type="component" value="Unassembled WGS sequence"/>
</dbReference>
<comment type="caution">
    <text evidence="1">The sequence shown here is derived from an EMBL/GenBank/DDBJ whole genome shotgun (WGS) entry which is preliminary data.</text>
</comment>
<dbReference type="PATRIC" id="fig|1705389.3.peg.2241"/>
<organism evidence="1 2">
    <name type="scientific">Halorubrum tropicale</name>
    <dbReference type="NCBI Taxonomy" id="1765655"/>
    <lineage>
        <taxon>Archaea</taxon>
        <taxon>Methanobacteriati</taxon>
        <taxon>Methanobacteriota</taxon>
        <taxon>Stenosarchaea group</taxon>
        <taxon>Halobacteria</taxon>
        <taxon>Halobacteriales</taxon>
        <taxon>Haloferacaceae</taxon>
        <taxon>Halorubrum</taxon>
    </lineage>
</organism>
<keyword evidence="2" id="KW-1185">Reference proteome</keyword>
<evidence type="ECO:0000313" key="2">
    <source>
        <dbReference type="Proteomes" id="UP000037747"/>
    </source>
</evidence>
<evidence type="ECO:0008006" key="3">
    <source>
        <dbReference type="Google" id="ProtNLM"/>
    </source>
</evidence>
<dbReference type="RefSeq" id="WP_053772878.1">
    <property type="nucleotide sequence ID" value="NZ_LIST01000007.1"/>
</dbReference>
<gene>
    <name evidence="1" type="ORF">AMR74_15110</name>
</gene>
<name>A0A0N0BQI6_9EURY</name>
<accession>A0A0N0BQI6</accession>
<dbReference type="EMBL" id="LIST01000007">
    <property type="protein sequence ID" value="KOX95474.1"/>
    <property type="molecule type" value="Genomic_DNA"/>
</dbReference>
<proteinExistence type="predicted"/>
<reference evidence="1 2" key="1">
    <citation type="submission" date="2015-08" db="EMBL/GenBank/DDBJ databases">
        <title>Genomes of Isolates from Cabo Rojo, PR.</title>
        <authorList>
            <person name="Sanchez-Nieves R.L."/>
            <person name="Montalvo-Rodriguez R."/>
        </authorList>
    </citation>
    <scope>NUCLEOTIDE SEQUENCE [LARGE SCALE GENOMIC DNA]</scope>
    <source>
        <strain evidence="1 2">5</strain>
    </source>
</reference>
<protein>
    <recommendedName>
        <fullName evidence="3">DUF4935 domain-containing protein</fullName>
    </recommendedName>
</protein>
<evidence type="ECO:0000313" key="1">
    <source>
        <dbReference type="EMBL" id="KOX95474.1"/>
    </source>
</evidence>
<dbReference type="OrthoDB" id="225142at2157"/>